<dbReference type="KEGG" id="slaa:EUU25_09865"/>
<dbReference type="RefSeq" id="WP_158900576.1">
    <property type="nucleotide sequence ID" value="NZ_CP035733.1"/>
</dbReference>
<accession>A0A6I6LA11</accession>
<dbReference type="AlphaFoldDB" id="A0A6I6LA11"/>
<evidence type="ECO:0000256" key="1">
    <source>
        <dbReference type="SAM" id="MobiDB-lite"/>
    </source>
</evidence>
<evidence type="ECO:0000313" key="2">
    <source>
        <dbReference type="EMBL" id="QGY80896.1"/>
    </source>
</evidence>
<dbReference type="Pfam" id="PF13366">
    <property type="entry name" value="PDDEXK_3"/>
    <property type="match status" value="1"/>
</dbReference>
<proteinExistence type="predicted"/>
<reference evidence="3" key="1">
    <citation type="submission" date="2019-01" db="EMBL/GenBank/DDBJ databases">
        <title>Sphingorhabdus lacus sp.nov., isolated from an oligotrophic freshwater lake.</title>
        <authorList>
            <person name="Park M."/>
        </authorList>
    </citation>
    <scope>NUCLEOTIDE SEQUENCE [LARGE SCALE GENOMIC DNA]</scope>
    <source>
        <strain evidence="3">IMCC1753</strain>
    </source>
</reference>
<dbReference type="NCBIfam" id="TIGR04256">
    <property type="entry name" value="GxxExxY"/>
    <property type="match status" value="1"/>
</dbReference>
<dbReference type="EMBL" id="CP035733">
    <property type="protein sequence ID" value="QGY80896.1"/>
    <property type="molecule type" value="Genomic_DNA"/>
</dbReference>
<gene>
    <name evidence="2" type="ORF">EUU25_09865</name>
</gene>
<feature type="region of interest" description="Disordered" evidence="1">
    <location>
        <begin position="1"/>
        <end position="20"/>
    </location>
</feature>
<dbReference type="InterPro" id="IPR026350">
    <property type="entry name" value="GxxExxY"/>
</dbReference>
<organism evidence="2 3">
    <name type="scientific">Sphingorhabdus lacus</name>
    <dbReference type="NCBI Taxonomy" id="392610"/>
    <lineage>
        <taxon>Bacteria</taxon>
        <taxon>Pseudomonadati</taxon>
        <taxon>Pseudomonadota</taxon>
        <taxon>Alphaproteobacteria</taxon>
        <taxon>Sphingomonadales</taxon>
        <taxon>Sphingomonadaceae</taxon>
        <taxon>Sphingorhabdus</taxon>
    </lineage>
</organism>
<evidence type="ECO:0000313" key="3">
    <source>
        <dbReference type="Proteomes" id="UP000428803"/>
    </source>
</evidence>
<name>A0A6I6LA11_9SPHN</name>
<dbReference type="OrthoDB" id="9806869at2"/>
<keyword evidence="3" id="KW-1185">Reference proteome</keyword>
<sequence length="158" mass="17983">MVHAETRRRGENETRDSEKVTGDVLDTAIRLHRELGPGLMERVYEIVLAGKLADMGYLVERQKPIDIIFEDQCFKEAFRIDMLVDGWLIIEIKSVDALNAAHHKQLHTYLRLTKQSVGLLINFGGVKLIDGFKRVVNDYKPSAPPREPINVNQSKGMN</sequence>
<protein>
    <submittedName>
        <fullName evidence="2">GxxExxY protein</fullName>
    </submittedName>
</protein>
<dbReference type="Proteomes" id="UP000428803">
    <property type="component" value="Chromosome"/>
</dbReference>